<feature type="region of interest" description="Disordered" evidence="1">
    <location>
        <begin position="1"/>
        <end position="20"/>
    </location>
</feature>
<gene>
    <name evidence="3" type="ORF">APR03_001726</name>
</gene>
<comment type="caution">
    <text evidence="3">The sequence shown here is derived from an EMBL/GenBank/DDBJ whole genome shotgun (WGS) entry which is preliminary data.</text>
</comment>
<evidence type="ECO:0008006" key="5">
    <source>
        <dbReference type="Google" id="ProtNLM"/>
    </source>
</evidence>
<protein>
    <recommendedName>
        <fullName evidence="5">DUF4190 domain-containing protein</fullName>
    </recommendedName>
</protein>
<reference evidence="3" key="1">
    <citation type="submission" date="2022-06" db="EMBL/GenBank/DDBJ databases">
        <title>Genomic Encyclopedia of Archaeal and Bacterial Type Strains, Phase II (KMG-II): from individual species to whole genera.</title>
        <authorList>
            <person name="Goeker M."/>
        </authorList>
    </citation>
    <scope>NUCLEOTIDE SEQUENCE</scope>
    <source>
        <strain evidence="3">DSM 26652</strain>
    </source>
</reference>
<feature type="transmembrane region" description="Helical" evidence="2">
    <location>
        <begin position="24"/>
        <end position="42"/>
    </location>
</feature>
<proteinExistence type="predicted"/>
<accession>A0A9X2JUD0</accession>
<dbReference type="RefSeq" id="WP_253834706.1">
    <property type="nucleotide sequence ID" value="NZ_JAMTCS010000004.1"/>
</dbReference>
<feature type="transmembrane region" description="Helical" evidence="2">
    <location>
        <begin position="77"/>
        <end position="102"/>
    </location>
</feature>
<evidence type="ECO:0000256" key="1">
    <source>
        <dbReference type="SAM" id="MobiDB-lite"/>
    </source>
</evidence>
<sequence>MSQQPPAPAVPEQSPARPAPRSNGIALTGMIVATVALLLCLIPVVNWFALFLGFLALIFGIAGLVRARGSRSGRGMAIAAVVIAVLSGIGFAVSTAVTLAAVDAVEEASAELGDDLDRLDGSATEDVLATDLTVDLGTFEATEDEFGLVESALPVTVTNNAAEAFSYDVRIEAVDGDGKRIADDILFVSELAAGQSQDHELFVFVQSDQLDALRTATFQVVEASQY</sequence>
<evidence type="ECO:0000313" key="3">
    <source>
        <dbReference type="EMBL" id="MCP2264390.1"/>
    </source>
</evidence>
<dbReference type="AlphaFoldDB" id="A0A9X2JUD0"/>
<keyword evidence="2" id="KW-1133">Transmembrane helix</keyword>
<evidence type="ECO:0000313" key="4">
    <source>
        <dbReference type="Proteomes" id="UP001139493"/>
    </source>
</evidence>
<keyword evidence="2" id="KW-0812">Transmembrane</keyword>
<dbReference type="EMBL" id="JAMTCS010000004">
    <property type="protein sequence ID" value="MCP2264390.1"/>
    <property type="molecule type" value="Genomic_DNA"/>
</dbReference>
<keyword evidence="2" id="KW-0472">Membrane</keyword>
<dbReference type="Proteomes" id="UP001139493">
    <property type="component" value="Unassembled WGS sequence"/>
</dbReference>
<organism evidence="3 4">
    <name type="scientific">Promicromonospora thailandica</name>
    <dbReference type="NCBI Taxonomy" id="765201"/>
    <lineage>
        <taxon>Bacteria</taxon>
        <taxon>Bacillati</taxon>
        <taxon>Actinomycetota</taxon>
        <taxon>Actinomycetes</taxon>
        <taxon>Micrococcales</taxon>
        <taxon>Promicromonosporaceae</taxon>
        <taxon>Promicromonospora</taxon>
    </lineage>
</organism>
<name>A0A9X2JUD0_9MICO</name>
<keyword evidence="4" id="KW-1185">Reference proteome</keyword>
<evidence type="ECO:0000256" key="2">
    <source>
        <dbReference type="SAM" id="Phobius"/>
    </source>
</evidence>